<dbReference type="AlphaFoldDB" id="A0A1L8DQI5"/>
<keyword evidence="1" id="KW-0732">Signal</keyword>
<evidence type="ECO:0000313" key="2">
    <source>
        <dbReference type="EMBL" id="JAV08600.1"/>
    </source>
</evidence>
<accession>A0A1L8DQI5</accession>
<feature type="chain" id="PRO_5012973464" evidence="1">
    <location>
        <begin position="17"/>
        <end position="102"/>
    </location>
</feature>
<protein>
    <submittedName>
        <fullName evidence="2">Putative neuropeptide-like protein 31</fullName>
    </submittedName>
</protein>
<dbReference type="GO" id="GO:0007218">
    <property type="term" value="P:neuropeptide signaling pathway"/>
    <property type="evidence" value="ECO:0007669"/>
    <property type="project" value="UniProtKB-KW"/>
</dbReference>
<proteinExistence type="predicted"/>
<evidence type="ECO:0000256" key="1">
    <source>
        <dbReference type="SAM" id="SignalP"/>
    </source>
</evidence>
<sequence>MKVLLCVCVLIAIVQCAPVEKEVPKDSAKNFAPVEVSEDNAGEEGVDLQAAEAYGYYGRRHYGGYGHHGYGGYGGYGHGYGYGRRGWGHGSYSNSFSSEYWG</sequence>
<keyword evidence="2" id="KW-0527">Neuropeptide</keyword>
<organism evidence="2">
    <name type="scientific">Nyssomyia neivai</name>
    <dbReference type="NCBI Taxonomy" id="330878"/>
    <lineage>
        <taxon>Eukaryota</taxon>
        <taxon>Metazoa</taxon>
        <taxon>Ecdysozoa</taxon>
        <taxon>Arthropoda</taxon>
        <taxon>Hexapoda</taxon>
        <taxon>Insecta</taxon>
        <taxon>Pterygota</taxon>
        <taxon>Neoptera</taxon>
        <taxon>Endopterygota</taxon>
        <taxon>Diptera</taxon>
        <taxon>Nematocera</taxon>
        <taxon>Psychodoidea</taxon>
        <taxon>Psychodidae</taxon>
        <taxon>Nyssomyia</taxon>
    </lineage>
</organism>
<feature type="signal peptide" evidence="1">
    <location>
        <begin position="1"/>
        <end position="16"/>
    </location>
</feature>
<name>A0A1L8DQI5_9DIPT</name>
<dbReference type="EMBL" id="GFDF01005484">
    <property type="protein sequence ID" value="JAV08600.1"/>
    <property type="molecule type" value="Transcribed_RNA"/>
</dbReference>
<reference evidence="2" key="1">
    <citation type="submission" date="2016-12" db="EMBL/GenBank/DDBJ databases">
        <title>An insight into the sialome and mialome of the sand fly, Nyssomyia neivai.</title>
        <authorList>
            <person name="Sebastian V."/>
            <person name="Goulart T.M."/>
            <person name="Oliveira W."/>
            <person name="Calvo E."/>
            <person name="Oliveira L.F."/>
            <person name="Pinto M.C."/>
            <person name="Rosselino A.M."/>
            <person name="Ribeiro J.M."/>
        </authorList>
    </citation>
    <scope>NUCLEOTIDE SEQUENCE</scope>
</reference>